<reference evidence="3 4" key="1">
    <citation type="submission" date="2021-11" db="EMBL/GenBank/DDBJ databases">
        <authorList>
            <person name="Depoorter E."/>
        </authorList>
    </citation>
    <scope>NUCLEOTIDE SEQUENCE [LARGE SCALE GENOMIC DNA]</scope>
    <source>
        <strain evidence="3 4">LMG 24286</strain>
    </source>
</reference>
<keyword evidence="2" id="KW-0472">Membrane</keyword>
<dbReference type="Proteomes" id="UP000789719">
    <property type="component" value="Unassembled WGS sequence"/>
</dbReference>
<evidence type="ECO:0000256" key="1">
    <source>
        <dbReference type="SAM" id="MobiDB-lite"/>
    </source>
</evidence>
<feature type="transmembrane region" description="Helical" evidence="2">
    <location>
        <begin position="29"/>
        <end position="53"/>
    </location>
</feature>
<evidence type="ECO:0000256" key="2">
    <source>
        <dbReference type="SAM" id="Phobius"/>
    </source>
</evidence>
<evidence type="ECO:0000313" key="4">
    <source>
        <dbReference type="Proteomes" id="UP000789719"/>
    </source>
</evidence>
<organism evidence="3 4">
    <name type="scientific">Periweissella ghanensis</name>
    <dbReference type="NCBI Taxonomy" id="467997"/>
    <lineage>
        <taxon>Bacteria</taxon>
        <taxon>Bacillati</taxon>
        <taxon>Bacillota</taxon>
        <taxon>Bacilli</taxon>
        <taxon>Lactobacillales</taxon>
        <taxon>Lactobacillaceae</taxon>
        <taxon>Periweissella</taxon>
    </lineage>
</organism>
<evidence type="ECO:0000313" key="3">
    <source>
        <dbReference type="EMBL" id="CAH0419497.1"/>
    </source>
</evidence>
<gene>
    <name evidence="3" type="ORF">WGH24286_01956</name>
</gene>
<dbReference type="EMBL" id="CAKKNT010000046">
    <property type="protein sequence ID" value="CAH0419497.1"/>
    <property type="molecule type" value="Genomic_DNA"/>
</dbReference>
<feature type="transmembrane region" description="Helical" evidence="2">
    <location>
        <begin position="306"/>
        <end position="325"/>
    </location>
</feature>
<feature type="transmembrane region" description="Helical" evidence="2">
    <location>
        <begin position="59"/>
        <end position="79"/>
    </location>
</feature>
<keyword evidence="2" id="KW-1133">Transmembrane helix</keyword>
<protein>
    <submittedName>
        <fullName evidence="3">Uncharacterized protein</fullName>
    </submittedName>
</protein>
<sequence length="333" mass="37070">MAEFTFLSLLLVYVAVEYIFKFTSKFKWLLVHVLLVLGLNMLILICLLGYLAANKIHGAIIWWHVIIGLVLIVILHWGCDKLAMWTVNNLKNNHTRWVTYLVNQGIQWGILWGFSMYIPFFASDSELHANTNVNLAWNIMLVVVGGIITSQGVKVLIKEIMNTDEKEGKPEVENIQESEAGKTEAPEGVTTEEPETENNLGLNIILVAVCDIITIQGFKKLIKKIMNTDGKEGEPEVGNTQESEVKKVEEPKKGLMTGTTIGIVERLLILLGTLIGQLTPTLAGIIAIKSIGRFQQINDSSDYAEYYMVGSLLSIGFGIAVAQIIKMNLNYFA</sequence>
<comment type="caution">
    <text evidence="3">The sequence shown here is derived from an EMBL/GenBank/DDBJ whole genome shotgun (WGS) entry which is preliminary data.</text>
</comment>
<name>A0ABM8ZEZ7_9LACO</name>
<feature type="transmembrane region" description="Helical" evidence="2">
    <location>
        <begin position="135"/>
        <end position="157"/>
    </location>
</feature>
<feature type="transmembrane region" description="Helical" evidence="2">
    <location>
        <begin position="267"/>
        <end position="286"/>
    </location>
</feature>
<proteinExistence type="predicted"/>
<feature type="transmembrane region" description="Helical" evidence="2">
    <location>
        <begin position="6"/>
        <end position="22"/>
    </location>
</feature>
<accession>A0ABM8ZEZ7</accession>
<feature type="transmembrane region" description="Helical" evidence="2">
    <location>
        <begin position="100"/>
        <end position="123"/>
    </location>
</feature>
<keyword evidence="4" id="KW-1185">Reference proteome</keyword>
<feature type="region of interest" description="Disordered" evidence="1">
    <location>
        <begin position="167"/>
        <end position="195"/>
    </location>
</feature>
<dbReference type="RefSeq" id="WP_230099524.1">
    <property type="nucleotide sequence ID" value="NZ_CAKKNT010000046.1"/>
</dbReference>
<keyword evidence="2" id="KW-0812">Transmembrane</keyword>